<evidence type="ECO:0000259" key="8">
    <source>
        <dbReference type="Pfam" id="PF00892"/>
    </source>
</evidence>
<dbReference type="Proteomes" id="UP000054078">
    <property type="component" value="Unassembled WGS sequence"/>
</dbReference>
<evidence type="ECO:0000256" key="6">
    <source>
        <dbReference type="ARBA" id="ARBA00023136"/>
    </source>
</evidence>
<dbReference type="PANTHER" id="PTHR42920">
    <property type="entry name" value="OS03G0707200 PROTEIN-RELATED"/>
    <property type="match status" value="1"/>
</dbReference>
<keyword evidence="5 7" id="KW-1133">Transmembrane helix</keyword>
<comment type="subcellular location">
    <subcellularLocation>
        <location evidence="1">Cell membrane</location>
        <topology evidence="1">Multi-pass membrane protein</topology>
    </subcellularLocation>
</comment>
<dbReference type="Pfam" id="PF00892">
    <property type="entry name" value="EamA"/>
    <property type="match status" value="2"/>
</dbReference>
<feature type="domain" description="EamA" evidence="8">
    <location>
        <begin position="2"/>
        <end position="127"/>
    </location>
</feature>
<keyword evidence="3" id="KW-1003">Cell membrane</keyword>
<feature type="transmembrane region" description="Helical" evidence="7">
    <location>
        <begin position="21"/>
        <end position="44"/>
    </location>
</feature>
<evidence type="ECO:0000256" key="5">
    <source>
        <dbReference type="ARBA" id="ARBA00022989"/>
    </source>
</evidence>
<proteinExistence type="inferred from homology"/>
<sequence length="289" mass="30890">MLSCAIIWGASFVIIKDTLDVAPACWLMAVRFLIATVLMAVIFWKRLRDNFDWSHVLAGGVLGVLYGAGFAVQNLGLAYTTPGRSAFLTAIYCVLVPFINWAVIRRRPGASSLVAALLSIVGIALISLGDDMRPSLGTGECLTLLSAVFFAIQIVFVDRLSSSHDMTTISVVQLGFMSLTCAVFSLVLGEQAPALSGLGTSFWLSLAYLVILSSCVTTLIQNVGQTVVPPAQSALLLSLESVFAVIASVIFYHEQLTPQLVLGFSLVFLGVLASELGPMLLRRATAQRA</sequence>
<feature type="transmembrane region" description="Helical" evidence="7">
    <location>
        <begin position="259"/>
        <end position="281"/>
    </location>
</feature>
<dbReference type="AlphaFoldDB" id="A0A100YUV8"/>
<dbReference type="STRING" id="1299998.AUL39_07765"/>
<protein>
    <recommendedName>
        <fullName evidence="8">EamA domain-containing protein</fullName>
    </recommendedName>
</protein>
<keyword evidence="10" id="KW-1185">Reference proteome</keyword>
<reference evidence="9 10" key="1">
    <citation type="submission" date="2015-12" db="EMBL/GenBank/DDBJ databases">
        <title>Draft Genome Sequence of Olsenella scatoligenes SK9K4T; a Producer of 3-Methylindole- (skatole) and 4-Methylphenol- (p-cresol) Isolated from Pig Feces.</title>
        <authorList>
            <person name="Li X."/>
            <person name="Borg B."/>
            <person name="Canibe N."/>
        </authorList>
    </citation>
    <scope>NUCLEOTIDE SEQUENCE [LARGE SCALE GENOMIC DNA]</scope>
    <source>
        <strain evidence="9 10">SK9K4</strain>
    </source>
</reference>
<organism evidence="9 10">
    <name type="scientific">Tractidigestivibacter scatoligenes</name>
    <name type="common">Olsenella scatoligenes</name>
    <dbReference type="NCBI Taxonomy" id="1299998"/>
    <lineage>
        <taxon>Bacteria</taxon>
        <taxon>Bacillati</taxon>
        <taxon>Actinomycetota</taxon>
        <taxon>Coriobacteriia</taxon>
        <taxon>Coriobacteriales</taxon>
        <taxon>Atopobiaceae</taxon>
        <taxon>Tractidigestivibacter</taxon>
    </lineage>
</organism>
<evidence type="ECO:0000256" key="2">
    <source>
        <dbReference type="ARBA" id="ARBA00007362"/>
    </source>
</evidence>
<evidence type="ECO:0000256" key="4">
    <source>
        <dbReference type="ARBA" id="ARBA00022692"/>
    </source>
</evidence>
<keyword evidence="6 7" id="KW-0472">Membrane</keyword>
<dbReference type="GO" id="GO:0005886">
    <property type="term" value="C:plasma membrane"/>
    <property type="evidence" value="ECO:0007669"/>
    <property type="project" value="UniProtKB-SubCell"/>
</dbReference>
<dbReference type="InterPro" id="IPR000620">
    <property type="entry name" value="EamA_dom"/>
</dbReference>
<dbReference type="InterPro" id="IPR037185">
    <property type="entry name" value="EmrE-like"/>
</dbReference>
<name>A0A100YUV8_TRASO</name>
<dbReference type="EMBL" id="LOJF01000010">
    <property type="protein sequence ID" value="KUH58105.1"/>
    <property type="molecule type" value="Genomic_DNA"/>
</dbReference>
<feature type="transmembrane region" description="Helical" evidence="7">
    <location>
        <begin position="169"/>
        <end position="189"/>
    </location>
</feature>
<accession>A0A100YUV8</accession>
<feature type="transmembrane region" description="Helical" evidence="7">
    <location>
        <begin position="201"/>
        <end position="222"/>
    </location>
</feature>
<evidence type="ECO:0000313" key="9">
    <source>
        <dbReference type="EMBL" id="KUH58105.1"/>
    </source>
</evidence>
<feature type="transmembrane region" description="Helical" evidence="7">
    <location>
        <begin position="234"/>
        <end position="253"/>
    </location>
</feature>
<evidence type="ECO:0000256" key="7">
    <source>
        <dbReference type="SAM" id="Phobius"/>
    </source>
</evidence>
<dbReference type="PANTHER" id="PTHR42920:SF5">
    <property type="entry name" value="EAMA DOMAIN-CONTAINING PROTEIN"/>
    <property type="match status" value="1"/>
</dbReference>
<gene>
    <name evidence="9" type="ORF">AUL39_07765</name>
</gene>
<evidence type="ECO:0000256" key="3">
    <source>
        <dbReference type="ARBA" id="ARBA00022475"/>
    </source>
</evidence>
<feature type="transmembrane region" description="Helical" evidence="7">
    <location>
        <begin position="56"/>
        <end position="79"/>
    </location>
</feature>
<evidence type="ECO:0000313" key="10">
    <source>
        <dbReference type="Proteomes" id="UP000054078"/>
    </source>
</evidence>
<feature type="transmembrane region" description="Helical" evidence="7">
    <location>
        <begin position="110"/>
        <end position="129"/>
    </location>
</feature>
<dbReference type="SUPFAM" id="SSF103481">
    <property type="entry name" value="Multidrug resistance efflux transporter EmrE"/>
    <property type="match status" value="2"/>
</dbReference>
<feature type="domain" description="EamA" evidence="8">
    <location>
        <begin position="138"/>
        <end position="272"/>
    </location>
</feature>
<feature type="transmembrane region" description="Helical" evidence="7">
    <location>
        <begin position="135"/>
        <end position="157"/>
    </location>
</feature>
<dbReference type="InterPro" id="IPR051258">
    <property type="entry name" value="Diverse_Substrate_Transporter"/>
</dbReference>
<evidence type="ECO:0000256" key="1">
    <source>
        <dbReference type="ARBA" id="ARBA00004651"/>
    </source>
</evidence>
<comment type="similarity">
    <text evidence="2">Belongs to the EamA transporter family.</text>
</comment>
<feature type="transmembrane region" description="Helical" evidence="7">
    <location>
        <begin position="85"/>
        <end position="103"/>
    </location>
</feature>
<keyword evidence="4 7" id="KW-0812">Transmembrane</keyword>
<comment type="caution">
    <text evidence="9">The sequence shown here is derived from an EMBL/GenBank/DDBJ whole genome shotgun (WGS) entry which is preliminary data.</text>
</comment>